<dbReference type="SMART" id="SM00861">
    <property type="entry name" value="Transket_pyr"/>
    <property type="match status" value="1"/>
</dbReference>
<dbReference type="NCBIfam" id="TIGR00204">
    <property type="entry name" value="dxs"/>
    <property type="match status" value="1"/>
</dbReference>
<comment type="cofactor">
    <cofactor evidence="10">
        <name>Mg(2+)</name>
        <dbReference type="ChEBI" id="CHEBI:18420"/>
    </cofactor>
    <text evidence="10">Binds 1 Mg(2+) ion per subunit.</text>
</comment>
<comment type="catalytic activity">
    <reaction evidence="10">
        <text>D-glyceraldehyde 3-phosphate + pyruvate + H(+) = 1-deoxy-D-xylulose 5-phosphate + CO2</text>
        <dbReference type="Rhea" id="RHEA:12605"/>
        <dbReference type="ChEBI" id="CHEBI:15361"/>
        <dbReference type="ChEBI" id="CHEBI:15378"/>
        <dbReference type="ChEBI" id="CHEBI:16526"/>
        <dbReference type="ChEBI" id="CHEBI:57792"/>
        <dbReference type="ChEBI" id="CHEBI:59776"/>
        <dbReference type="EC" id="2.2.1.7"/>
    </reaction>
</comment>
<dbReference type="EMBL" id="CP011454">
    <property type="protein sequence ID" value="AMW06725.1"/>
    <property type="molecule type" value="Genomic_DNA"/>
</dbReference>
<evidence type="ECO:0000256" key="10">
    <source>
        <dbReference type="HAMAP-Rule" id="MF_00315"/>
    </source>
</evidence>
<dbReference type="GO" id="GO:0000287">
    <property type="term" value="F:magnesium ion binding"/>
    <property type="evidence" value="ECO:0007669"/>
    <property type="project" value="UniProtKB-UniRule"/>
</dbReference>
<dbReference type="PROSITE" id="PS00801">
    <property type="entry name" value="TRANSKETOLASE_1"/>
    <property type="match status" value="1"/>
</dbReference>
<keyword evidence="7 10" id="KW-0784">Thiamine biosynthesis</keyword>
<dbReference type="GO" id="GO:0005829">
    <property type="term" value="C:cytosol"/>
    <property type="evidence" value="ECO:0007669"/>
    <property type="project" value="TreeGrafter"/>
</dbReference>
<accession>A0A143BQ94</accession>
<dbReference type="InterPro" id="IPR033248">
    <property type="entry name" value="Transketolase_C"/>
</dbReference>
<dbReference type="InterPro" id="IPR029061">
    <property type="entry name" value="THDP-binding"/>
</dbReference>
<evidence type="ECO:0000256" key="6">
    <source>
        <dbReference type="ARBA" id="ARBA00022842"/>
    </source>
</evidence>
<gene>
    <name evidence="10" type="primary">dxs</name>
    <name evidence="12" type="ORF">GEMMAAP_09690</name>
</gene>
<dbReference type="KEGG" id="gph:GEMMAAP_09690"/>
<evidence type="ECO:0000256" key="9">
    <source>
        <dbReference type="ARBA" id="ARBA00023229"/>
    </source>
</evidence>
<dbReference type="Gene3D" id="3.40.50.970">
    <property type="match status" value="2"/>
</dbReference>
<dbReference type="AlphaFoldDB" id="A0A143BQ94"/>
<keyword evidence="13" id="KW-1185">Reference proteome</keyword>
<feature type="domain" description="Transketolase-like pyrimidine-binding" evidence="11">
    <location>
        <begin position="316"/>
        <end position="481"/>
    </location>
</feature>
<dbReference type="InterPro" id="IPR009014">
    <property type="entry name" value="Transketo_C/PFOR_II"/>
</dbReference>
<name>A0A143BQ94_9BACT</name>
<protein>
    <recommendedName>
        <fullName evidence="10">1-deoxy-D-xylulose-5-phosphate synthase</fullName>
        <ecNumber evidence="10">2.2.1.7</ecNumber>
    </recommendedName>
    <alternativeName>
        <fullName evidence="10">1-deoxyxylulose-5-phosphate synthase</fullName>
        <shortName evidence="10">DXP synthase</shortName>
        <shortName evidence="10">DXPS</shortName>
    </alternativeName>
</protein>
<keyword evidence="8 10" id="KW-0786">Thiamine pyrophosphate</keyword>
<dbReference type="Pfam" id="PF02779">
    <property type="entry name" value="Transket_pyr"/>
    <property type="match status" value="1"/>
</dbReference>
<dbReference type="PANTHER" id="PTHR43322">
    <property type="entry name" value="1-D-DEOXYXYLULOSE 5-PHOSPHATE SYNTHASE-RELATED"/>
    <property type="match status" value="1"/>
</dbReference>
<evidence type="ECO:0000256" key="2">
    <source>
        <dbReference type="ARBA" id="ARBA00011081"/>
    </source>
</evidence>
<dbReference type="InterPro" id="IPR005475">
    <property type="entry name" value="Transketolase-like_Pyr-bd"/>
</dbReference>
<reference evidence="12 13" key="2">
    <citation type="journal article" date="2016" name="Environ. Microbiol. Rep.">
        <title>Metagenomic evidence for the presence of phototrophic Gemmatimonadetes bacteria in diverse environments.</title>
        <authorList>
            <person name="Zeng Y."/>
            <person name="Baumbach J."/>
            <person name="Barbosa E.G."/>
            <person name="Azevedo V."/>
            <person name="Zhang C."/>
            <person name="Koblizek M."/>
        </authorList>
    </citation>
    <scope>NUCLEOTIDE SEQUENCE [LARGE SCALE GENOMIC DNA]</scope>
    <source>
        <strain evidence="12 13">AP64</strain>
    </source>
</reference>
<dbReference type="Pfam" id="PF02780">
    <property type="entry name" value="Transketolase_C"/>
    <property type="match status" value="1"/>
</dbReference>
<evidence type="ECO:0000259" key="11">
    <source>
        <dbReference type="SMART" id="SM00861"/>
    </source>
</evidence>
<keyword evidence="6 10" id="KW-0460">Magnesium</keyword>
<comment type="cofactor">
    <cofactor evidence="10">
        <name>thiamine diphosphate</name>
        <dbReference type="ChEBI" id="CHEBI:58937"/>
    </cofactor>
    <text evidence="10">Binds 1 thiamine pyrophosphate per subunit.</text>
</comment>
<dbReference type="CDD" id="cd07033">
    <property type="entry name" value="TPP_PYR_DXS_TK_like"/>
    <property type="match status" value="1"/>
</dbReference>
<dbReference type="GO" id="GO:0009228">
    <property type="term" value="P:thiamine biosynthetic process"/>
    <property type="evidence" value="ECO:0007669"/>
    <property type="project" value="UniProtKB-UniRule"/>
</dbReference>
<keyword evidence="9 10" id="KW-0414">Isoprene biosynthesis</keyword>
<feature type="binding site" evidence="10">
    <location>
        <position position="145"/>
    </location>
    <ligand>
        <name>Mg(2+)</name>
        <dbReference type="ChEBI" id="CHEBI:18420"/>
    </ligand>
</feature>
<dbReference type="EC" id="2.2.1.7" evidence="10"/>
<sequence>MSILEGIKSPADVRRLSREELRTLSQDIRERLIDVCSRTGGHIGAGLGVVELTVALHAVFETPADQIVWDVGHQGYPHKLLTGRNDRMETLRQEGGLSGFLKRTESEYDTFGAGHAATAISAALGMAAGRDVMGESFKAVAVIGDGSLGSGLAYEGLNNAGHSDRDIIVVLNDNEMSIAPNVGAMHKYLTSIQRNPLYNRLRSRIGDLVDSAPQPFQSAGTLLRKWEESVKSFLTPGVLFEELGFRYFGPIDGHDIDALMDTFAAVREMNTPRLVHVITQKGRGFPAGEHGEKWHALPPGHDPATGKQITVSTGNPAYTAVYGKGLAEIGAERRDVAVITAAMPGGTGTAAFAKAFPDRFFDVGIAEGHGVTFASGLATRGVRPIVTIYSTFLQRAYDNIIHDAALQKLPVIFAMDRAGLVGEDGETHMGLYDIPYMLTVPNMTVTAPKDGTEMLGLLRAAVEHTDGPFSLRYPRDTSPDVPAAMSEIPATPYATWEVLRKGKEMAILAVGTMVGPSVAAAEALAAEGFDVTVVNCRYMKPYDEVTLAAILADHTHILTVEEGVAMNGFGAFISSIIHRQSPQVRTAVHGVPDKIVYAAPRKKQLASLGLDAAGIADRVRALHESEALAG</sequence>
<feature type="binding site" evidence="10">
    <location>
        <position position="367"/>
    </location>
    <ligand>
        <name>thiamine diphosphate</name>
        <dbReference type="ChEBI" id="CHEBI:58937"/>
    </ligand>
</feature>
<comment type="function">
    <text evidence="10">Catalyzes the acyloin condensation reaction between C atoms 2 and 3 of pyruvate and glyceraldehyde 3-phosphate to yield 1-deoxy-D-xylulose-5-phosphate (DXP).</text>
</comment>
<dbReference type="Pfam" id="PF13292">
    <property type="entry name" value="DXP_synthase_N"/>
    <property type="match status" value="1"/>
</dbReference>
<dbReference type="eggNOG" id="COG1154">
    <property type="taxonomic scope" value="Bacteria"/>
</dbReference>
<dbReference type="InterPro" id="IPR049557">
    <property type="entry name" value="Transketolase_CS"/>
</dbReference>
<dbReference type="UniPathway" id="UPA00064">
    <property type="reaction ID" value="UER00091"/>
</dbReference>
<evidence type="ECO:0000256" key="7">
    <source>
        <dbReference type="ARBA" id="ARBA00022977"/>
    </source>
</evidence>
<evidence type="ECO:0000313" key="12">
    <source>
        <dbReference type="EMBL" id="AMW06725.1"/>
    </source>
</evidence>
<dbReference type="HAMAP" id="MF_00315">
    <property type="entry name" value="DXP_synth"/>
    <property type="match status" value="1"/>
</dbReference>
<proteinExistence type="inferred from homology"/>
<comment type="subunit">
    <text evidence="3 10">Homodimer.</text>
</comment>
<feature type="binding site" evidence="10">
    <location>
        <position position="174"/>
    </location>
    <ligand>
        <name>thiamine diphosphate</name>
        <dbReference type="ChEBI" id="CHEBI:58937"/>
    </ligand>
</feature>
<dbReference type="SUPFAM" id="SSF52518">
    <property type="entry name" value="Thiamin diphosphate-binding fold (THDP-binding)"/>
    <property type="match status" value="2"/>
</dbReference>
<comment type="similarity">
    <text evidence="2 10">Belongs to the transketolase family. DXPS subfamily.</text>
</comment>
<keyword evidence="4 10" id="KW-0808">Transferase</keyword>
<dbReference type="GO" id="GO:0016114">
    <property type="term" value="P:terpenoid biosynthetic process"/>
    <property type="evidence" value="ECO:0007669"/>
    <property type="project" value="UniProtKB-UniRule"/>
</dbReference>
<evidence type="ECO:0000256" key="4">
    <source>
        <dbReference type="ARBA" id="ARBA00022679"/>
    </source>
</evidence>
<evidence type="ECO:0000256" key="5">
    <source>
        <dbReference type="ARBA" id="ARBA00022723"/>
    </source>
</evidence>
<dbReference type="SUPFAM" id="SSF52922">
    <property type="entry name" value="TK C-terminal domain-like"/>
    <property type="match status" value="1"/>
</dbReference>
<feature type="binding site" evidence="10">
    <location>
        <begin position="114"/>
        <end position="116"/>
    </location>
    <ligand>
        <name>thiamine diphosphate</name>
        <dbReference type="ChEBI" id="CHEBI:58937"/>
    </ligand>
</feature>
<organism evidence="12 13">
    <name type="scientific">Gemmatimonas phototrophica</name>
    <dbReference type="NCBI Taxonomy" id="1379270"/>
    <lineage>
        <taxon>Bacteria</taxon>
        <taxon>Pseudomonadati</taxon>
        <taxon>Gemmatimonadota</taxon>
        <taxon>Gemmatimonadia</taxon>
        <taxon>Gemmatimonadales</taxon>
        <taxon>Gemmatimonadaceae</taxon>
        <taxon>Gemmatimonas</taxon>
    </lineage>
</organism>
<dbReference type="InterPro" id="IPR005477">
    <property type="entry name" value="Dxylulose-5-P_synthase"/>
</dbReference>
<feature type="binding site" evidence="10">
    <location>
        <position position="73"/>
    </location>
    <ligand>
        <name>thiamine diphosphate</name>
        <dbReference type="ChEBI" id="CHEBI:58937"/>
    </ligand>
</feature>
<dbReference type="Proteomes" id="UP000076404">
    <property type="component" value="Chromosome"/>
</dbReference>
<dbReference type="GO" id="GO:0008661">
    <property type="term" value="F:1-deoxy-D-xylulose-5-phosphate synthase activity"/>
    <property type="evidence" value="ECO:0007669"/>
    <property type="project" value="UniProtKB-UniRule"/>
</dbReference>
<dbReference type="PANTHER" id="PTHR43322:SF5">
    <property type="entry name" value="1-DEOXY-D-XYLULOSE-5-PHOSPHATE SYNTHASE, CHLOROPLASTIC"/>
    <property type="match status" value="1"/>
</dbReference>
<evidence type="ECO:0000256" key="3">
    <source>
        <dbReference type="ARBA" id="ARBA00011738"/>
    </source>
</evidence>
<dbReference type="NCBIfam" id="NF003933">
    <property type="entry name" value="PRK05444.2-2"/>
    <property type="match status" value="1"/>
</dbReference>
<feature type="binding site" evidence="10">
    <location>
        <position position="174"/>
    </location>
    <ligand>
        <name>Mg(2+)</name>
        <dbReference type="ChEBI" id="CHEBI:18420"/>
    </ligand>
</feature>
<reference evidence="12 13" key="1">
    <citation type="journal article" date="2014" name="Proc. Natl. Acad. Sci. U.S.A.">
        <title>Functional type 2 photosynthetic reaction centers found in the rare bacterial phylum Gemmatimonadetes.</title>
        <authorList>
            <person name="Zeng Y."/>
            <person name="Feng F."/>
            <person name="Medova H."/>
            <person name="Dean J."/>
            <person name="Koblizek M."/>
        </authorList>
    </citation>
    <scope>NUCLEOTIDE SEQUENCE [LARGE SCALE GENOMIC DNA]</scope>
    <source>
        <strain evidence="12 13">AP64</strain>
    </source>
</reference>
<feature type="binding site" evidence="10">
    <location>
        <position position="285"/>
    </location>
    <ligand>
        <name>thiamine diphosphate</name>
        <dbReference type="ChEBI" id="CHEBI:58937"/>
    </ligand>
</feature>
<dbReference type="GO" id="GO:0019288">
    <property type="term" value="P:isopentenyl diphosphate biosynthetic process, methylerythritol 4-phosphate pathway"/>
    <property type="evidence" value="ECO:0007669"/>
    <property type="project" value="TreeGrafter"/>
</dbReference>
<dbReference type="CDD" id="cd02007">
    <property type="entry name" value="TPP_DXS"/>
    <property type="match status" value="1"/>
</dbReference>
<keyword evidence="5 10" id="KW-0479">Metal-binding</keyword>
<evidence type="ECO:0000313" key="13">
    <source>
        <dbReference type="Proteomes" id="UP000076404"/>
    </source>
</evidence>
<evidence type="ECO:0000256" key="8">
    <source>
        <dbReference type="ARBA" id="ARBA00023052"/>
    </source>
</evidence>
<dbReference type="STRING" id="1379270.GEMMAAP_09690"/>
<feature type="binding site" evidence="10">
    <location>
        <begin position="146"/>
        <end position="147"/>
    </location>
    <ligand>
        <name>thiamine diphosphate</name>
        <dbReference type="ChEBI" id="CHEBI:58937"/>
    </ligand>
</feature>
<evidence type="ECO:0000256" key="1">
    <source>
        <dbReference type="ARBA" id="ARBA00004980"/>
    </source>
</evidence>
<dbReference type="GO" id="GO:0030976">
    <property type="term" value="F:thiamine pyrophosphate binding"/>
    <property type="evidence" value="ECO:0007669"/>
    <property type="project" value="UniProtKB-UniRule"/>
</dbReference>
<comment type="pathway">
    <text evidence="1 10">Metabolic intermediate biosynthesis; 1-deoxy-D-xylulose 5-phosphate biosynthesis; 1-deoxy-D-xylulose 5-phosphate from D-glyceraldehyde 3-phosphate and pyruvate: step 1/1.</text>
</comment>
<dbReference type="Gene3D" id="3.40.50.920">
    <property type="match status" value="1"/>
</dbReference>